<name>A0A672UUJ0_STRHB</name>
<evidence type="ECO:0000313" key="4">
    <source>
        <dbReference type="Proteomes" id="UP000472266"/>
    </source>
</evidence>
<sequence>MEEKKEEEKPEQHLADPESAFPESLLEFQIETKEAAIDKVLLALKQLEEKNKEYYERYELLKKELQARIRRLLEQIEEEEKERDNKEVVTRDDVEESLIATWQYVKDKEQLLEDLHSQIEETNQKISVKQSEKDYCLEYKNVGSKIEAKKIMSLEKDIKEVKDVFRRATEYYRNALKAMKEENVRLVLKHMDLVKEQAPETAVRYLDKDSCREIEENGWLKEEVKLYRKEVSDLKASIQLLEEENIALVAKLVDNRLEYLGVPRHLAAGLPDEFLKDEMKAVEYSEYAAEADGDESLRSATEPCQKTKAFPKTQSTSDSEEPHESDEEIPEQSLTPTLGSLSYGDEKDLQEHLELSPLETKLMCVIGKAMPIHKQAEEMPSRRDTEDGMGHKSDRHITARMIRALSNEKPAQVSQLSISMGH</sequence>
<dbReference type="GeneTree" id="ENSGT00390000013087"/>
<dbReference type="GeneID" id="115604177"/>
<feature type="coiled-coil region" evidence="1">
    <location>
        <begin position="224"/>
        <end position="251"/>
    </location>
</feature>
<dbReference type="KEGG" id="shab:115604177"/>
<dbReference type="OMA" id="DMRIQIS"/>
<keyword evidence="1" id="KW-0175">Coiled coil</keyword>
<dbReference type="RefSeq" id="XP_030332895.1">
    <property type="nucleotide sequence ID" value="XM_030477035.1"/>
</dbReference>
<gene>
    <name evidence="3" type="primary">CCDC83</name>
</gene>
<dbReference type="AlphaFoldDB" id="A0A672UUJ0"/>
<proteinExistence type="predicted"/>
<dbReference type="RefSeq" id="XP_030332894.1">
    <property type="nucleotide sequence ID" value="XM_030477034.1"/>
</dbReference>
<evidence type="ECO:0000256" key="1">
    <source>
        <dbReference type="SAM" id="Coils"/>
    </source>
</evidence>
<dbReference type="InParanoid" id="A0A672UUJ0"/>
<reference evidence="3 4" key="1">
    <citation type="submission" date="2019-11" db="EMBL/GenBank/DDBJ databases">
        <title>Strigops habroptila (kakapo) genome, bStrHab1, primary haplotype, v2.</title>
        <authorList>
            <person name="Jarvis E.D."/>
            <person name="Howard J."/>
            <person name="Rhie A."/>
            <person name="Phillippy A."/>
            <person name="Korlach J."/>
            <person name="Digby A."/>
            <person name="Iorns D."/>
            <person name="Eason D."/>
            <person name="Robertson B."/>
            <person name="Raemaekers T."/>
            <person name="Howe K."/>
            <person name="Lewin H."/>
            <person name="Damas J."/>
            <person name="Hastie A."/>
            <person name="Tracey A."/>
            <person name="Chow W."/>
            <person name="Fedrigo O."/>
        </authorList>
    </citation>
    <scope>NUCLEOTIDE SEQUENCE [LARGE SCALE GENOMIC DNA]</scope>
</reference>
<reference evidence="3" key="3">
    <citation type="submission" date="2025-09" db="UniProtKB">
        <authorList>
            <consortium name="Ensembl"/>
        </authorList>
    </citation>
    <scope>IDENTIFICATION</scope>
</reference>
<protein>
    <submittedName>
        <fullName evidence="3">Coiled-coil domain containing 83</fullName>
    </submittedName>
</protein>
<dbReference type="PANTHER" id="PTHR21468">
    <property type="entry name" value="HSD9"/>
    <property type="match status" value="1"/>
</dbReference>
<reference evidence="3" key="2">
    <citation type="submission" date="2025-08" db="UniProtKB">
        <authorList>
            <consortium name="Ensembl"/>
        </authorList>
    </citation>
    <scope>IDENTIFICATION</scope>
</reference>
<feature type="compositionally biased region" description="Basic and acidic residues" evidence="2">
    <location>
        <begin position="1"/>
        <end position="16"/>
    </location>
</feature>
<feature type="region of interest" description="Disordered" evidence="2">
    <location>
        <begin position="1"/>
        <end position="21"/>
    </location>
</feature>
<dbReference type="RefSeq" id="XP_030332897.1">
    <property type="nucleotide sequence ID" value="XM_030477037.1"/>
</dbReference>
<dbReference type="InterPro" id="IPR026702">
    <property type="entry name" value="CCDC83"/>
</dbReference>
<evidence type="ECO:0000313" key="3">
    <source>
        <dbReference type="Ensembl" id="ENSSHBP00005018630.1"/>
    </source>
</evidence>
<evidence type="ECO:0000256" key="2">
    <source>
        <dbReference type="SAM" id="MobiDB-lite"/>
    </source>
</evidence>
<dbReference type="PANTHER" id="PTHR21468:SF1">
    <property type="entry name" value="COILED-COIL DOMAIN-CONTAINING PROTEIN 83"/>
    <property type="match status" value="1"/>
</dbReference>
<dbReference type="CTD" id="220047"/>
<dbReference type="RefSeq" id="XP_030332893.1">
    <property type="nucleotide sequence ID" value="XM_030477033.1"/>
</dbReference>
<dbReference type="RefSeq" id="XP_030332896.1">
    <property type="nucleotide sequence ID" value="XM_030477036.1"/>
</dbReference>
<dbReference type="Proteomes" id="UP000472266">
    <property type="component" value="Chromosome 2"/>
</dbReference>
<dbReference type="OrthoDB" id="10005859at2759"/>
<feature type="region of interest" description="Disordered" evidence="2">
    <location>
        <begin position="289"/>
        <end position="343"/>
    </location>
</feature>
<keyword evidence="4" id="KW-1185">Reference proteome</keyword>
<dbReference type="Ensembl" id="ENSSHBT00005022278.1">
    <property type="protein sequence ID" value="ENSSHBP00005018630.1"/>
    <property type="gene ID" value="ENSSHBG00005016062.1"/>
</dbReference>
<feature type="coiled-coil region" evidence="1">
    <location>
        <begin position="30"/>
        <end position="132"/>
    </location>
</feature>
<feature type="compositionally biased region" description="Acidic residues" evidence="2">
    <location>
        <begin position="318"/>
        <end position="330"/>
    </location>
</feature>
<accession>A0A672UUJ0</accession>
<organism evidence="3 4">
    <name type="scientific">Strigops habroptila</name>
    <name type="common">Kakapo</name>
    <dbReference type="NCBI Taxonomy" id="2489341"/>
    <lineage>
        <taxon>Eukaryota</taxon>
        <taxon>Metazoa</taxon>
        <taxon>Chordata</taxon>
        <taxon>Craniata</taxon>
        <taxon>Vertebrata</taxon>
        <taxon>Euteleostomi</taxon>
        <taxon>Archelosauria</taxon>
        <taxon>Archosauria</taxon>
        <taxon>Dinosauria</taxon>
        <taxon>Saurischia</taxon>
        <taxon>Theropoda</taxon>
        <taxon>Coelurosauria</taxon>
        <taxon>Aves</taxon>
        <taxon>Neognathae</taxon>
        <taxon>Neoaves</taxon>
        <taxon>Telluraves</taxon>
        <taxon>Australaves</taxon>
        <taxon>Psittaciformes</taxon>
        <taxon>Psittacidae</taxon>
        <taxon>Strigops</taxon>
    </lineage>
</organism>